<keyword evidence="7" id="KW-0934">Plastid</keyword>
<evidence type="ECO:0000256" key="7">
    <source>
        <dbReference type="RuleBase" id="RU367003"/>
    </source>
</evidence>
<dbReference type="GO" id="GO:0009706">
    <property type="term" value="C:chloroplast inner membrane"/>
    <property type="evidence" value="ECO:0007669"/>
    <property type="project" value="UniProtKB-SubCell"/>
</dbReference>
<sequence length="191" mass="21134">MARLPLLRPLSFLPSPTLKPPPRKIPFLPLKGGGSARMSGSPAATERLISIAAYSLPLVNSLQHGRYLLAQFPKLGLILEPILPFLAIYRSIPYSSFVAFFALYLGVVRNPSFPRYVRFNAMQAVTLDVLLVIPILFHRIFSTASVGPIVVFSSNALFLFSLLCFLYAVFSCVLGRTPYFPFLADAANRQI</sequence>
<dbReference type="AlphaFoldDB" id="A0ABD1M310"/>
<organism evidence="8 9">
    <name type="scientific">Flemingia macrophylla</name>
    <dbReference type="NCBI Taxonomy" id="520843"/>
    <lineage>
        <taxon>Eukaryota</taxon>
        <taxon>Viridiplantae</taxon>
        <taxon>Streptophyta</taxon>
        <taxon>Embryophyta</taxon>
        <taxon>Tracheophyta</taxon>
        <taxon>Spermatophyta</taxon>
        <taxon>Magnoliopsida</taxon>
        <taxon>eudicotyledons</taxon>
        <taxon>Gunneridae</taxon>
        <taxon>Pentapetalae</taxon>
        <taxon>rosids</taxon>
        <taxon>fabids</taxon>
        <taxon>Fabales</taxon>
        <taxon>Fabaceae</taxon>
        <taxon>Papilionoideae</taxon>
        <taxon>50 kb inversion clade</taxon>
        <taxon>NPAAA clade</taxon>
        <taxon>indigoferoid/millettioid clade</taxon>
        <taxon>Phaseoleae</taxon>
        <taxon>Flemingia</taxon>
    </lineage>
</organism>
<evidence type="ECO:0000256" key="1">
    <source>
        <dbReference type="ARBA" id="ARBA00004478"/>
    </source>
</evidence>
<dbReference type="PANTHER" id="PTHR33510">
    <property type="entry name" value="PROTEIN TIC 20-II, CHLOROPLASTIC"/>
    <property type="match status" value="1"/>
</dbReference>
<keyword evidence="7" id="KW-0150">Chloroplast</keyword>
<evidence type="ECO:0000256" key="2">
    <source>
        <dbReference type="ARBA" id="ARBA00009596"/>
    </source>
</evidence>
<evidence type="ECO:0000256" key="5">
    <source>
        <dbReference type="ARBA" id="ARBA00022989"/>
    </source>
</evidence>
<feature type="transmembrane region" description="Helical" evidence="7">
    <location>
        <begin position="82"/>
        <end position="107"/>
    </location>
</feature>
<accession>A0ABD1M310</accession>
<evidence type="ECO:0000256" key="3">
    <source>
        <dbReference type="ARBA" id="ARBA00022692"/>
    </source>
</evidence>
<evidence type="ECO:0000256" key="6">
    <source>
        <dbReference type="ARBA" id="ARBA00023136"/>
    </source>
</evidence>
<evidence type="ECO:0000313" key="8">
    <source>
        <dbReference type="EMBL" id="KAL2330160.1"/>
    </source>
</evidence>
<dbReference type="Pfam" id="PF16166">
    <property type="entry name" value="TIC20"/>
    <property type="match status" value="1"/>
</dbReference>
<feature type="transmembrane region" description="Helical" evidence="7">
    <location>
        <begin position="149"/>
        <end position="170"/>
    </location>
</feature>
<name>A0ABD1M310_9FABA</name>
<keyword evidence="5 7" id="KW-1133">Transmembrane helix</keyword>
<protein>
    <recommendedName>
        <fullName evidence="7">Protein TIC 20</fullName>
    </recommendedName>
</protein>
<reference evidence="8 9" key="1">
    <citation type="submission" date="2024-08" db="EMBL/GenBank/DDBJ databases">
        <title>Insights into the chromosomal genome structure of Flemingia macrophylla.</title>
        <authorList>
            <person name="Ding Y."/>
            <person name="Zhao Y."/>
            <person name="Bi W."/>
            <person name="Wu M."/>
            <person name="Zhao G."/>
            <person name="Gong Y."/>
            <person name="Li W."/>
            <person name="Zhang P."/>
        </authorList>
    </citation>
    <scope>NUCLEOTIDE SEQUENCE [LARGE SCALE GENOMIC DNA]</scope>
    <source>
        <strain evidence="8">DYQJB</strain>
        <tissue evidence="8">Leaf</tissue>
    </source>
</reference>
<proteinExistence type="inferred from homology"/>
<dbReference type="InterPro" id="IPR005691">
    <property type="entry name" value="Tic20"/>
</dbReference>
<dbReference type="Proteomes" id="UP001603857">
    <property type="component" value="Unassembled WGS sequence"/>
</dbReference>
<dbReference type="PANTHER" id="PTHR33510:SF5">
    <property type="entry name" value="PROTEIN TIC 20-II, CHLOROPLASTIC"/>
    <property type="match status" value="1"/>
</dbReference>
<comment type="similarity">
    <text evidence="2 7">Belongs to the Tic20 family.</text>
</comment>
<comment type="caution">
    <text evidence="7">Lacks conserved residue(s) required for the propagation of feature annotation.</text>
</comment>
<keyword evidence="6 7" id="KW-0472">Membrane</keyword>
<keyword evidence="9" id="KW-1185">Reference proteome</keyword>
<keyword evidence="4" id="KW-1001">Plastid inner membrane</keyword>
<evidence type="ECO:0000313" key="9">
    <source>
        <dbReference type="Proteomes" id="UP001603857"/>
    </source>
</evidence>
<comment type="subcellular location">
    <subcellularLocation>
        <location evidence="1">Plastid</location>
        <location evidence="1">Chloroplast inner membrane</location>
        <topology evidence="1">Multi-pass membrane protein</topology>
    </subcellularLocation>
    <subcellularLocation>
        <location evidence="7">Plastid</location>
        <location evidence="7">Chloroplast membrane</location>
        <topology evidence="7">Multi-pass membrane protein</topology>
    </subcellularLocation>
</comment>
<dbReference type="EMBL" id="JBGMDY010000006">
    <property type="protein sequence ID" value="KAL2330160.1"/>
    <property type="molecule type" value="Genomic_DNA"/>
</dbReference>
<gene>
    <name evidence="8" type="ORF">Fmac_017741</name>
</gene>
<comment type="caution">
    <text evidence="8">The sequence shown here is derived from an EMBL/GenBank/DDBJ whole genome shotgun (WGS) entry which is preliminary data.</text>
</comment>
<evidence type="ECO:0000256" key="4">
    <source>
        <dbReference type="ARBA" id="ARBA00022780"/>
    </source>
</evidence>
<comment type="function">
    <text evidence="7">Involved in protein precursor import into chloroplasts.</text>
</comment>
<keyword evidence="3 7" id="KW-0812">Transmembrane</keyword>